<dbReference type="CDD" id="cd00383">
    <property type="entry name" value="trans_reg_C"/>
    <property type="match status" value="1"/>
</dbReference>
<dbReference type="Pfam" id="PF00072">
    <property type="entry name" value="Response_reg"/>
    <property type="match status" value="1"/>
</dbReference>
<dbReference type="PROSITE" id="PS50110">
    <property type="entry name" value="RESPONSE_REGULATORY"/>
    <property type="match status" value="1"/>
</dbReference>
<feature type="domain" description="OmpR/PhoB-type" evidence="9">
    <location>
        <begin position="129"/>
        <end position="225"/>
    </location>
</feature>
<dbReference type="InterPro" id="IPR039420">
    <property type="entry name" value="WalR-like"/>
</dbReference>
<dbReference type="InterPro" id="IPR011006">
    <property type="entry name" value="CheY-like_superfamily"/>
</dbReference>
<dbReference type="InterPro" id="IPR016032">
    <property type="entry name" value="Sig_transdc_resp-reg_C-effctor"/>
</dbReference>
<evidence type="ECO:0000256" key="2">
    <source>
        <dbReference type="ARBA" id="ARBA00023012"/>
    </source>
</evidence>
<dbReference type="PANTHER" id="PTHR48111">
    <property type="entry name" value="REGULATOR OF RPOS"/>
    <property type="match status" value="1"/>
</dbReference>
<proteinExistence type="predicted"/>
<keyword evidence="5" id="KW-0804">Transcription</keyword>
<organism evidence="10 11">
    <name type="scientific">Megasphaera hominis</name>
    <dbReference type="NCBI Taxonomy" id="159836"/>
    <lineage>
        <taxon>Bacteria</taxon>
        <taxon>Bacillati</taxon>
        <taxon>Bacillota</taxon>
        <taxon>Negativicutes</taxon>
        <taxon>Veillonellales</taxon>
        <taxon>Veillonellaceae</taxon>
        <taxon>Megasphaera</taxon>
    </lineage>
</organism>
<keyword evidence="1 6" id="KW-0597">Phosphoprotein</keyword>
<dbReference type="Pfam" id="PF00486">
    <property type="entry name" value="Trans_reg_C"/>
    <property type="match status" value="1"/>
</dbReference>
<comment type="caution">
    <text evidence="10">The sequence shown here is derived from an EMBL/GenBank/DDBJ whole genome shotgun (WGS) entry which is preliminary data.</text>
</comment>
<keyword evidence="4 7" id="KW-0238">DNA-binding</keyword>
<dbReference type="SUPFAM" id="SSF52172">
    <property type="entry name" value="CheY-like"/>
    <property type="match status" value="1"/>
</dbReference>
<feature type="domain" description="Response regulatory" evidence="8">
    <location>
        <begin position="3"/>
        <end position="119"/>
    </location>
</feature>
<dbReference type="InterPro" id="IPR036388">
    <property type="entry name" value="WH-like_DNA-bd_sf"/>
</dbReference>
<sequence>MALIYCVEDDASIRELIGYALESQHFAVKTMADGKEFWQALEEEKPDLLLLDIMLPGESGMDILQKLRSQTAYKSLPIIILTAKTSEFDIAKGLNKGADDYVKKPFGIVELTSRIHAVLRRCGQQEEEEDTLNCGPISLNEKRHEVTVDGEPCQLTVKEFELLRYMLINQNIVLTRERIMEAVWGFSYEGETRTIDMHIRSLRQKLGDASRFILTVRGLGYVMKGE</sequence>
<dbReference type="PANTHER" id="PTHR48111:SF21">
    <property type="entry name" value="DNA-BINDING DUAL MASTER TRANSCRIPTIONAL REGULATOR RPAA"/>
    <property type="match status" value="1"/>
</dbReference>
<name>A0ABR6VJ21_9FIRM</name>
<dbReference type="SMART" id="SM00448">
    <property type="entry name" value="REC"/>
    <property type="match status" value="1"/>
</dbReference>
<dbReference type="PROSITE" id="PS51755">
    <property type="entry name" value="OMPR_PHOB"/>
    <property type="match status" value="1"/>
</dbReference>
<dbReference type="EMBL" id="JACOGK010000023">
    <property type="protein sequence ID" value="MBC3537295.1"/>
    <property type="molecule type" value="Genomic_DNA"/>
</dbReference>
<keyword evidence="2" id="KW-0902">Two-component regulatory system</keyword>
<dbReference type="Gene3D" id="3.40.50.2300">
    <property type="match status" value="1"/>
</dbReference>
<evidence type="ECO:0000256" key="7">
    <source>
        <dbReference type="PROSITE-ProRule" id="PRU01091"/>
    </source>
</evidence>
<evidence type="ECO:0000256" key="6">
    <source>
        <dbReference type="PROSITE-ProRule" id="PRU00169"/>
    </source>
</evidence>
<protein>
    <submittedName>
        <fullName evidence="10">Response regulator transcription factor</fullName>
    </submittedName>
</protein>
<evidence type="ECO:0000313" key="11">
    <source>
        <dbReference type="Proteomes" id="UP000606870"/>
    </source>
</evidence>
<evidence type="ECO:0000313" key="10">
    <source>
        <dbReference type="EMBL" id="MBC3537295.1"/>
    </source>
</evidence>
<dbReference type="RefSeq" id="WP_186503566.1">
    <property type="nucleotide sequence ID" value="NZ_JACOGK010000023.1"/>
</dbReference>
<dbReference type="InterPro" id="IPR001789">
    <property type="entry name" value="Sig_transdc_resp-reg_receiver"/>
</dbReference>
<evidence type="ECO:0000256" key="4">
    <source>
        <dbReference type="ARBA" id="ARBA00023125"/>
    </source>
</evidence>
<feature type="modified residue" description="4-aspartylphosphate" evidence="6">
    <location>
        <position position="52"/>
    </location>
</feature>
<dbReference type="Proteomes" id="UP000606870">
    <property type="component" value="Unassembled WGS sequence"/>
</dbReference>
<gene>
    <name evidence="10" type="ORF">H8J70_08525</name>
</gene>
<keyword evidence="11" id="KW-1185">Reference proteome</keyword>
<evidence type="ECO:0000256" key="1">
    <source>
        <dbReference type="ARBA" id="ARBA00022553"/>
    </source>
</evidence>
<dbReference type="InterPro" id="IPR001867">
    <property type="entry name" value="OmpR/PhoB-type_DNA-bd"/>
</dbReference>
<evidence type="ECO:0000256" key="3">
    <source>
        <dbReference type="ARBA" id="ARBA00023015"/>
    </source>
</evidence>
<dbReference type="SMART" id="SM00862">
    <property type="entry name" value="Trans_reg_C"/>
    <property type="match status" value="1"/>
</dbReference>
<feature type="DNA-binding region" description="OmpR/PhoB-type" evidence="7">
    <location>
        <begin position="129"/>
        <end position="225"/>
    </location>
</feature>
<dbReference type="SUPFAM" id="SSF46894">
    <property type="entry name" value="C-terminal effector domain of the bipartite response regulators"/>
    <property type="match status" value="1"/>
</dbReference>
<evidence type="ECO:0000259" key="8">
    <source>
        <dbReference type="PROSITE" id="PS50110"/>
    </source>
</evidence>
<accession>A0ABR6VJ21</accession>
<evidence type="ECO:0000256" key="5">
    <source>
        <dbReference type="ARBA" id="ARBA00023163"/>
    </source>
</evidence>
<dbReference type="Gene3D" id="1.10.10.10">
    <property type="entry name" value="Winged helix-like DNA-binding domain superfamily/Winged helix DNA-binding domain"/>
    <property type="match status" value="1"/>
</dbReference>
<reference evidence="10 11" key="1">
    <citation type="submission" date="2020-08" db="EMBL/GenBank/DDBJ databases">
        <authorList>
            <person name="Liu C."/>
            <person name="Sun Q."/>
        </authorList>
    </citation>
    <scope>NUCLEOTIDE SEQUENCE [LARGE SCALE GENOMIC DNA]</scope>
    <source>
        <strain evidence="10 11">NSJ-59</strain>
    </source>
</reference>
<keyword evidence="3" id="KW-0805">Transcription regulation</keyword>
<evidence type="ECO:0000259" key="9">
    <source>
        <dbReference type="PROSITE" id="PS51755"/>
    </source>
</evidence>